<dbReference type="AlphaFoldDB" id="A0A8E2E0T6"/>
<feature type="region of interest" description="Disordered" evidence="1">
    <location>
        <begin position="291"/>
        <end position="312"/>
    </location>
</feature>
<gene>
    <name evidence="2" type="ORF">K432DRAFT_337755</name>
</gene>
<evidence type="ECO:0000313" key="2">
    <source>
        <dbReference type="EMBL" id="OCK75261.1"/>
    </source>
</evidence>
<keyword evidence="3" id="KW-1185">Reference proteome</keyword>
<proteinExistence type="predicted"/>
<feature type="non-terminal residue" evidence="2">
    <location>
        <position position="1"/>
    </location>
</feature>
<name>A0A8E2E0T6_9PEZI</name>
<organism evidence="2 3">
    <name type="scientific">Lepidopterella palustris CBS 459.81</name>
    <dbReference type="NCBI Taxonomy" id="1314670"/>
    <lineage>
        <taxon>Eukaryota</taxon>
        <taxon>Fungi</taxon>
        <taxon>Dikarya</taxon>
        <taxon>Ascomycota</taxon>
        <taxon>Pezizomycotina</taxon>
        <taxon>Dothideomycetes</taxon>
        <taxon>Pleosporomycetidae</taxon>
        <taxon>Mytilinidiales</taxon>
        <taxon>Argynnaceae</taxon>
        <taxon>Lepidopterella</taxon>
    </lineage>
</organism>
<accession>A0A8E2E0T6</accession>
<sequence length="312" mass="34747">MELMIGLAHSPPPPPQSEYQRYLRWFNKKLGRPSTPDVGILSNLITDLYEGTQSAFPSYPINKVVVTSPLLPALTSEDLNDAIEYAGLSSWLIYSIPYPDILAESRALFAANGNGLCKNYENLYECQEEEKKMPGHIVYSVTFTRQALYTTLDTIRSPFGFTSSSEAYLIDFNSGLNSLPTYPSPSDFWTHVRSQLLSLPRKSDRPITKVLLAGESATDAKFLDVLRDALAEIAGSFAEKEASDGKGCKDNKTFAVDLDIDMLADPVFAAARGAALYARRRQEAPYNCVEHERCEAERQREREQGPDGKVEL</sequence>
<protein>
    <submittedName>
        <fullName evidence="2">Uncharacterized protein</fullName>
    </submittedName>
</protein>
<dbReference type="EMBL" id="KV745342">
    <property type="protein sequence ID" value="OCK75261.1"/>
    <property type="molecule type" value="Genomic_DNA"/>
</dbReference>
<evidence type="ECO:0000313" key="3">
    <source>
        <dbReference type="Proteomes" id="UP000250266"/>
    </source>
</evidence>
<dbReference type="OrthoDB" id="3643156at2759"/>
<dbReference type="Proteomes" id="UP000250266">
    <property type="component" value="Unassembled WGS sequence"/>
</dbReference>
<evidence type="ECO:0000256" key="1">
    <source>
        <dbReference type="SAM" id="MobiDB-lite"/>
    </source>
</evidence>
<reference evidence="2 3" key="1">
    <citation type="journal article" date="2016" name="Nat. Commun.">
        <title>Ectomycorrhizal ecology is imprinted in the genome of the dominant symbiotic fungus Cenococcum geophilum.</title>
        <authorList>
            <consortium name="DOE Joint Genome Institute"/>
            <person name="Peter M."/>
            <person name="Kohler A."/>
            <person name="Ohm R.A."/>
            <person name="Kuo A."/>
            <person name="Krutzmann J."/>
            <person name="Morin E."/>
            <person name="Arend M."/>
            <person name="Barry K.W."/>
            <person name="Binder M."/>
            <person name="Choi C."/>
            <person name="Clum A."/>
            <person name="Copeland A."/>
            <person name="Grisel N."/>
            <person name="Haridas S."/>
            <person name="Kipfer T."/>
            <person name="LaButti K."/>
            <person name="Lindquist E."/>
            <person name="Lipzen A."/>
            <person name="Maire R."/>
            <person name="Meier B."/>
            <person name="Mihaltcheva S."/>
            <person name="Molinier V."/>
            <person name="Murat C."/>
            <person name="Poggeler S."/>
            <person name="Quandt C.A."/>
            <person name="Sperisen C."/>
            <person name="Tritt A."/>
            <person name="Tisserant E."/>
            <person name="Crous P.W."/>
            <person name="Henrissat B."/>
            <person name="Nehls U."/>
            <person name="Egli S."/>
            <person name="Spatafora J.W."/>
            <person name="Grigoriev I.V."/>
            <person name="Martin F.M."/>
        </authorList>
    </citation>
    <scope>NUCLEOTIDE SEQUENCE [LARGE SCALE GENOMIC DNA]</scope>
    <source>
        <strain evidence="2 3">CBS 459.81</strain>
    </source>
</reference>